<dbReference type="CDD" id="cd16343">
    <property type="entry name" value="LMWPTP"/>
    <property type="match status" value="1"/>
</dbReference>
<dbReference type="PRINTS" id="PR00719">
    <property type="entry name" value="LMWPTPASE"/>
</dbReference>
<comment type="similarity">
    <text evidence="2">Belongs to the low molecular weight phosphotyrosine protein phosphatase family.</text>
</comment>
<dbReference type="InterPro" id="IPR036196">
    <property type="entry name" value="Ptyr_pPase_sf"/>
</dbReference>
<evidence type="ECO:0000256" key="4">
    <source>
        <dbReference type="ARBA" id="ARBA00022490"/>
    </source>
</evidence>
<dbReference type="FunFam" id="3.40.50.2300:FF:000113">
    <property type="entry name" value="Low molecular weight protein-tyrosine-phosphatase"/>
    <property type="match status" value="1"/>
</dbReference>
<feature type="active site" description="Proton donor" evidence="7">
    <location>
        <position position="135"/>
    </location>
</feature>
<dbReference type="Gene3D" id="3.40.50.2300">
    <property type="match status" value="1"/>
</dbReference>
<dbReference type="GO" id="GO:0003993">
    <property type="term" value="F:acid phosphatase activity"/>
    <property type="evidence" value="ECO:0007669"/>
    <property type="project" value="InterPro"/>
</dbReference>
<evidence type="ECO:0000313" key="10">
    <source>
        <dbReference type="Proteomes" id="UP000266389"/>
    </source>
</evidence>
<dbReference type="InterPro" id="IPR002115">
    <property type="entry name" value="Tyr_Pase_low_mol_wt_mml"/>
</dbReference>
<keyword evidence="4" id="KW-0963">Cytoplasm</keyword>
<reference evidence="9 10" key="1">
    <citation type="journal article" date="2011" name="ISME J.">
        <title>Community ecology of hot spring cyanobacterial mats: predominant populations and their functional potential.</title>
        <authorList>
            <person name="Klatt C.G."/>
            <person name="Wood J.M."/>
            <person name="Rusch D.B."/>
            <person name="Bateson M.M."/>
            <person name="Hamamura N."/>
            <person name="Heidelberg J.F."/>
            <person name="Grossman A.R."/>
            <person name="Bhaya D."/>
            <person name="Cohan F.M."/>
            <person name="Kuhl M."/>
            <person name="Bryant D.A."/>
            <person name="Ward D.M."/>
        </authorList>
    </citation>
    <scope>NUCLEOTIDE SEQUENCE [LARGE SCALE GENOMIC DNA]</scope>
    <source>
        <strain evidence="9">OS</strain>
    </source>
</reference>
<dbReference type="InterPro" id="IPR017867">
    <property type="entry name" value="Tyr_phospatase_low_mol_wt"/>
</dbReference>
<dbReference type="PANTHER" id="PTHR11717">
    <property type="entry name" value="LOW MOLECULAR WEIGHT PROTEIN TYROSINE PHOSPHATASE"/>
    <property type="match status" value="1"/>
</dbReference>
<dbReference type="SMART" id="SM00226">
    <property type="entry name" value="LMWPc"/>
    <property type="match status" value="1"/>
</dbReference>
<feature type="active site" description="Nucleophile" evidence="7">
    <location>
        <position position="18"/>
    </location>
</feature>
<evidence type="ECO:0000256" key="3">
    <source>
        <dbReference type="ARBA" id="ARBA00013064"/>
    </source>
</evidence>
<dbReference type="PANTHER" id="PTHR11717:SF7">
    <property type="entry name" value="LOW MOLECULAR WEIGHT PHOSPHOTYROSINE PROTEIN PHOSPHATASE"/>
    <property type="match status" value="1"/>
</dbReference>
<comment type="caution">
    <text evidence="9">The sequence shown here is derived from an EMBL/GenBank/DDBJ whole genome shotgun (WGS) entry which is preliminary data.</text>
</comment>
<keyword evidence="6" id="KW-0904">Protein phosphatase</keyword>
<evidence type="ECO:0000256" key="5">
    <source>
        <dbReference type="ARBA" id="ARBA00022801"/>
    </source>
</evidence>
<dbReference type="EC" id="3.1.3.48" evidence="3"/>
<sequence>MTSSNAHAAKPIRILFVCLGNICRSPSAEGVFRKQLAEANLLSYFEVDSAGTASYHIGEPADPRAETAAAQRGIDISAHRARQVHRKDFDTYDWIIAMDRSNLENLRRMCPSEYQHKLKLMMSFSAHPTVDEVPDPYYGDEQDFEYMLDLLDDACKGLLKWLVHTYQLQPAVR</sequence>
<protein>
    <recommendedName>
        <fullName evidence="3">protein-tyrosine-phosphatase</fullName>
        <ecNumber evidence="3">3.1.3.48</ecNumber>
    </recommendedName>
</protein>
<dbReference type="Proteomes" id="UP000266389">
    <property type="component" value="Unassembled WGS sequence"/>
</dbReference>
<dbReference type="EMBL" id="PHFL01000073">
    <property type="protein sequence ID" value="RFM22836.1"/>
    <property type="molecule type" value="Genomic_DNA"/>
</dbReference>
<dbReference type="GO" id="GO:0004726">
    <property type="term" value="F:non-membrane spanning protein tyrosine phosphatase activity"/>
    <property type="evidence" value="ECO:0007669"/>
    <property type="project" value="InterPro"/>
</dbReference>
<dbReference type="Pfam" id="PF01451">
    <property type="entry name" value="LMWPc"/>
    <property type="match status" value="1"/>
</dbReference>
<dbReference type="InterPro" id="IPR050438">
    <property type="entry name" value="LMW_PTPase"/>
</dbReference>
<evidence type="ECO:0000256" key="7">
    <source>
        <dbReference type="PIRSR" id="PIRSR617867-1"/>
    </source>
</evidence>
<dbReference type="SUPFAM" id="SSF52788">
    <property type="entry name" value="Phosphotyrosine protein phosphatases I"/>
    <property type="match status" value="1"/>
</dbReference>
<name>A0A395LVU9_9BACT</name>
<dbReference type="GO" id="GO:0005737">
    <property type="term" value="C:cytoplasm"/>
    <property type="evidence" value="ECO:0007669"/>
    <property type="project" value="UniProtKB-SubCell"/>
</dbReference>
<feature type="domain" description="Phosphotyrosine protein phosphatase I" evidence="8">
    <location>
        <begin position="12"/>
        <end position="161"/>
    </location>
</feature>
<evidence type="ECO:0000256" key="6">
    <source>
        <dbReference type="ARBA" id="ARBA00022912"/>
    </source>
</evidence>
<feature type="active site" evidence="7">
    <location>
        <position position="24"/>
    </location>
</feature>
<accession>A0A395LVU9</accession>
<evidence type="ECO:0000259" key="8">
    <source>
        <dbReference type="SMART" id="SM00226"/>
    </source>
</evidence>
<dbReference type="InterPro" id="IPR023485">
    <property type="entry name" value="Ptyr_pPase"/>
</dbReference>
<keyword evidence="5" id="KW-0378">Hydrolase</keyword>
<evidence type="ECO:0000256" key="1">
    <source>
        <dbReference type="ARBA" id="ARBA00004496"/>
    </source>
</evidence>
<gene>
    <name evidence="9" type="ORF">D0433_14110</name>
</gene>
<dbReference type="PRINTS" id="PR00720">
    <property type="entry name" value="MAMMALPTPASE"/>
</dbReference>
<evidence type="ECO:0000256" key="2">
    <source>
        <dbReference type="ARBA" id="ARBA00011063"/>
    </source>
</evidence>
<proteinExistence type="inferred from homology"/>
<dbReference type="AlphaFoldDB" id="A0A395LVU9"/>
<organism evidence="9 10">
    <name type="scientific">Candidatus Thermochlorobacter aerophilus</name>
    <dbReference type="NCBI Taxonomy" id="1868324"/>
    <lineage>
        <taxon>Bacteria</taxon>
        <taxon>Pseudomonadati</taxon>
        <taxon>Chlorobiota</taxon>
        <taxon>Chlorobiia</taxon>
        <taxon>Chlorobiales</taxon>
        <taxon>Candidatus Thermochlorobacteriaceae</taxon>
        <taxon>Candidatus Thermochlorobacter</taxon>
    </lineage>
</organism>
<evidence type="ECO:0000313" key="9">
    <source>
        <dbReference type="EMBL" id="RFM22836.1"/>
    </source>
</evidence>
<comment type="subcellular location">
    <subcellularLocation>
        <location evidence="1">Cytoplasm</location>
    </subcellularLocation>
</comment>